<dbReference type="SMART" id="SM00503">
    <property type="entry name" value="SynN"/>
    <property type="match status" value="1"/>
</dbReference>
<feature type="coiled-coil region" evidence="5">
    <location>
        <begin position="116"/>
        <end position="143"/>
    </location>
</feature>
<evidence type="ECO:0000259" key="8">
    <source>
        <dbReference type="SMART" id="SM00503"/>
    </source>
</evidence>
<keyword evidence="2 7" id="KW-0812">Transmembrane</keyword>
<evidence type="ECO:0000256" key="7">
    <source>
        <dbReference type="SAM" id="Phobius"/>
    </source>
</evidence>
<evidence type="ECO:0000256" key="4">
    <source>
        <dbReference type="ARBA" id="ARBA00023136"/>
    </source>
</evidence>
<dbReference type="Proteomes" id="UP001456524">
    <property type="component" value="Unassembled WGS sequence"/>
</dbReference>
<sequence length="342" mass="39092">MSYGGYNQYGGNPYEQEEAANPYGQLSPYAAQVRRIPLEQQPPPLTHQQASNYSQPSQYSDIPMADLGTASQSPHISSDTPFYTRVSECRKNIDLLEPSLKKFATLQNRVLFDANEAEAQTELKKLTDKIADHNKQIKDEIKSLEMLSGNNKDMNVQIRTLRNSFRKKLDDYMVLQQEYSNRCREQFMRQYLIIKPDATDEEVEDAANEVGNKSGGLFQEALKSNRSGQANSVLGAVRARHNDIQQIEKAMIELAQLMEQLNEAVVFQDNQVTQTEQKTEDVLEEGRQANVQLDKGVEHIRRRNRLRCWTLFIFILIVCIIALVIGLYFGLKKKNDDNNNNP</sequence>
<keyword evidence="4 7" id="KW-0472">Membrane</keyword>
<evidence type="ECO:0000256" key="3">
    <source>
        <dbReference type="ARBA" id="ARBA00022989"/>
    </source>
</evidence>
<dbReference type="PANTHER" id="PTHR19957:SF307">
    <property type="entry name" value="PROTEIN SSO1-RELATED"/>
    <property type="match status" value="1"/>
</dbReference>
<feature type="domain" description="Syntaxin N-terminal" evidence="8">
    <location>
        <begin position="74"/>
        <end position="184"/>
    </location>
</feature>
<protein>
    <submittedName>
        <fullName evidence="9">t-SNARE</fullName>
    </submittedName>
</protein>
<keyword evidence="10" id="KW-1185">Reference proteome</keyword>
<dbReference type="CDD" id="cd15849">
    <property type="entry name" value="SNARE_Sso1"/>
    <property type="match status" value="1"/>
</dbReference>
<name>A0ABR1XH10_9PEZI</name>
<gene>
    <name evidence="9" type="ORF">IWX90DRAFT_468181</name>
</gene>
<feature type="coiled-coil region" evidence="5">
    <location>
        <begin position="240"/>
        <end position="278"/>
    </location>
</feature>
<organism evidence="9 10">
    <name type="scientific">Phyllosticta citrichinensis</name>
    <dbReference type="NCBI Taxonomy" id="1130410"/>
    <lineage>
        <taxon>Eukaryota</taxon>
        <taxon>Fungi</taxon>
        <taxon>Dikarya</taxon>
        <taxon>Ascomycota</taxon>
        <taxon>Pezizomycotina</taxon>
        <taxon>Dothideomycetes</taxon>
        <taxon>Dothideomycetes incertae sedis</taxon>
        <taxon>Botryosphaeriales</taxon>
        <taxon>Phyllostictaceae</taxon>
        <taxon>Phyllosticta</taxon>
    </lineage>
</organism>
<feature type="compositionally biased region" description="Polar residues" evidence="6">
    <location>
        <begin position="69"/>
        <end position="79"/>
    </location>
</feature>
<evidence type="ECO:0000256" key="2">
    <source>
        <dbReference type="ARBA" id="ARBA00022692"/>
    </source>
</evidence>
<feature type="transmembrane region" description="Helical" evidence="7">
    <location>
        <begin position="309"/>
        <end position="331"/>
    </location>
</feature>
<keyword evidence="3 7" id="KW-1133">Transmembrane helix</keyword>
<evidence type="ECO:0000313" key="10">
    <source>
        <dbReference type="Proteomes" id="UP001456524"/>
    </source>
</evidence>
<keyword evidence="5" id="KW-0175">Coiled coil</keyword>
<feature type="compositionally biased region" description="Low complexity" evidence="6">
    <location>
        <begin position="1"/>
        <end position="14"/>
    </location>
</feature>
<dbReference type="InterPro" id="IPR010989">
    <property type="entry name" value="SNARE"/>
</dbReference>
<evidence type="ECO:0000256" key="6">
    <source>
        <dbReference type="SAM" id="MobiDB-lite"/>
    </source>
</evidence>
<evidence type="ECO:0000256" key="5">
    <source>
        <dbReference type="SAM" id="Coils"/>
    </source>
</evidence>
<dbReference type="InterPro" id="IPR045242">
    <property type="entry name" value="Syntaxin"/>
</dbReference>
<comment type="subcellular location">
    <subcellularLocation>
        <location evidence="1">Membrane</location>
        <topology evidence="1">Single-pass type IV membrane protein</topology>
    </subcellularLocation>
</comment>
<dbReference type="InterPro" id="IPR006011">
    <property type="entry name" value="Syntaxin_N"/>
</dbReference>
<dbReference type="Gene3D" id="1.20.58.70">
    <property type="match status" value="1"/>
</dbReference>
<dbReference type="SUPFAM" id="SSF47661">
    <property type="entry name" value="t-snare proteins"/>
    <property type="match status" value="1"/>
</dbReference>
<reference evidence="9 10" key="1">
    <citation type="journal article" date="2022" name="G3 (Bethesda)">
        <title>Enemy or ally: a genomic approach to elucidate the lifestyle of Phyllosticta citrichinaensis.</title>
        <authorList>
            <person name="Buijs V.A."/>
            <person name="Groenewald J.Z."/>
            <person name="Haridas S."/>
            <person name="LaButti K.M."/>
            <person name="Lipzen A."/>
            <person name="Martin F.M."/>
            <person name="Barry K."/>
            <person name="Grigoriev I.V."/>
            <person name="Crous P.W."/>
            <person name="Seidl M.F."/>
        </authorList>
    </citation>
    <scope>NUCLEOTIDE SEQUENCE [LARGE SCALE GENOMIC DNA]</scope>
    <source>
        <strain evidence="9 10">CBS 129764</strain>
    </source>
</reference>
<feature type="compositionally biased region" description="Polar residues" evidence="6">
    <location>
        <begin position="46"/>
        <end position="60"/>
    </location>
</feature>
<evidence type="ECO:0000256" key="1">
    <source>
        <dbReference type="ARBA" id="ARBA00004211"/>
    </source>
</evidence>
<accession>A0ABR1XH10</accession>
<evidence type="ECO:0000313" key="9">
    <source>
        <dbReference type="EMBL" id="KAK8154563.1"/>
    </source>
</evidence>
<dbReference type="Pfam" id="PF00804">
    <property type="entry name" value="Syntaxin"/>
    <property type="match status" value="1"/>
</dbReference>
<dbReference type="EMBL" id="JBBWUH010000011">
    <property type="protein sequence ID" value="KAK8154563.1"/>
    <property type="molecule type" value="Genomic_DNA"/>
</dbReference>
<feature type="region of interest" description="Disordered" evidence="6">
    <location>
        <begin position="1"/>
        <end position="79"/>
    </location>
</feature>
<comment type="caution">
    <text evidence="9">The sequence shown here is derived from an EMBL/GenBank/DDBJ whole genome shotgun (WGS) entry which is preliminary data.</text>
</comment>
<dbReference type="PANTHER" id="PTHR19957">
    <property type="entry name" value="SYNTAXIN"/>
    <property type="match status" value="1"/>
</dbReference>
<proteinExistence type="predicted"/>